<sequence length="109" mass="11578">MRRGAGRGRRGLARAAVAWRRRGRLPATSTQPAAAPDERGLAAHGLACRSLPRGQLSGGSRSSSAKPSGSRVQCNFWSFTDKAQGTLRVPAIIVVPSASRLLLRNSVLF</sequence>
<organism evidence="2 3">
    <name type="scientific">Euphydryas editha</name>
    <name type="common">Edith's checkerspot</name>
    <dbReference type="NCBI Taxonomy" id="104508"/>
    <lineage>
        <taxon>Eukaryota</taxon>
        <taxon>Metazoa</taxon>
        <taxon>Ecdysozoa</taxon>
        <taxon>Arthropoda</taxon>
        <taxon>Hexapoda</taxon>
        <taxon>Insecta</taxon>
        <taxon>Pterygota</taxon>
        <taxon>Neoptera</taxon>
        <taxon>Endopterygota</taxon>
        <taxon>Lepidoptera</taxon>
        <taxon>Glossata</taxon>
        <taxon>Ditrysia</taxon>
        <taxon>Papilionoidea</taxon>
        <taxon>Nymphalidae</taxon>
        <taxon>Nymphalinae</taxon>
        <taxon>Euphydryas</taxon>
    </lineage>
</organism>
<evidence type="ECO:0000256" key="1">
    <source>
        <dbReference type="SAM" id="MobiDB-lite"/>
    </source>
</evidence>
<evidence type="ECO:0000313" key="2">
    <source>
        <dbReference type="EMBL" id="CAH2103441.1"/>
    </source>
</evidence>
<comment type="caution">
    <text evidence="2">The sequence shown here is derived from an EMBL/GenBank/DDBJ whole genome shotgun (WGS) entry which is preliminary data.</text>
</comment>
<reference evidence="2" key="1">
    <citation type="submission" date="2022-03" db="EMBL/GenBank/DDBJ databases">
        <authorList>
            <person name="Tunstrom K."/>
        </authorList>
    </citation>
    <scope>NUCLEOTIDE SEQUENCE</scope>
</reference>
<feature type="region of interest" description="Disordered" evidence="1">
    <location>
        <begin position="52"/>
        <end position="71"/>
    </location>
</feature>
<keyword evidence="3" id="KW-1185">Reference proteome</keyword>
<dbReference type="EMBL" id="CAKOGL010000026">
    <property type="protein sequence ID" value="CAH2103441.1"/>
    <property type="molecule type" value="Genomic_DNA"/>
</dbReference>
<dbReference type="AlphaFoldDB" id="A0AAU9UV80"/>
<name>A0AAU9UV80_EUPED</name>
<dbReference type="Proteomes" id="UP001153954">
    <property type="component" value="Unassembled WGS sequence"/>
</dbReference>
<gene>
    <name evidence="2" type="ORF">EEDITHA_LOCUS17953</name>
</gene>
<accession>A0AAU9UV80</accession>
<proteinExistence type="predicted"/>
<protein>
    <submittedName>
        <fullName evidence="2">Uncharacterized protein</fullName>
    </submittedName>
</protein>
<evidence type="ECO:0000313" key="3">
    <source>
        <dbReference type="Proteomes" id="UP001153954"/>
    </source>
</evidence>